<dbReference type="InterPro" id="IPR042241">
    <property type="entry name" value="GCP_C_sf"/>
</dbReference>
<dbReference type="GO" id="GO:0007020">
    <property type="term" value="P:microtubule nucleation"/>
    <property type="evidence" value="ECO:0007669"/>
    <property type="project" value="InterPro"/>
</dbReference>
<dbReference type="GO" id="GO:0051225">
    <property type="term" value="P:spindle assembly"/>
    <property type="evidence" value="ECO:0007669"/>
    <property type="project" value="TreeGrafter"/>
</dbReference>
<dbReference type="GO" id="GO:0000278">
    <property type="term" value="P:mitotic cell cycle"/>
    <property type="evidence" value="ECO:0007669"/>
    <property type="project" value="TreeGrafter"/>
</dbReference>
<dbReference type="PANTHER" id="PTHR19302:SF33">
    <property type="entry name" value="GAMMA-TUBULIN COMPLEX COMPONENT 5"/>
    <property type="match status" value="1"/>
</dbReference>
<protein>
    <recommendedName>
        <fullName evidence="5">Spindle pole body component</fullName>
    </recommendedName>
</protein>
<dbReference type="AlphaFoldDB" id="A0AAV0T915"/>
<evidence type="ECO:0000259" key="6">
    <source>
        <dbReference type="Pfam" id="PF04130"/>
    </source>
</evidence>
<dbReference type="GO" id="GO:0051011">
    <property type="term" value="F:microtubule minus-end binding"/>
    <property type="evidence" value="ECO:0007669"/>
    <property type="project" value="TreeGrafter"/>
</dbReference>
<evidence type="ECO:0000256" key="4">
    <source>
        <dbReference type="ARBA" id="ARBA00023212"/>
    </source>
</evidence>
<evidence type="ECO:0000313" key="8">
    <source>
        <dbReference type="Proteomes" id="UP001162031"/>
    </source>
</evidence>
<dbReference type="GO" id="GO:0031122">
    <property type="term" value="P:cytoplasmic microtubule organization"/>
    <property type="evidence" value="ECO:0007669"/>
    <property type="project" value="TreeGrafter"/>
</dbReference>
<dbReference type="Proteomes" id="UP001162031">
    <property type="component" value="Unassembled WGS sequence"/>
</dbReference>
<keyword evidence="4 5" id="KW-0206">Cytoskeleton</keyword>
<evidence type="ECO:0000256" key="5">
    <source>
        <dbReference type="RuleBase" id="RU363050"/>
    </source>
</evidence>
<dbReference type="GO" id="GO:0005874">
    <property type="term" value="C:microtubule"/>
    <property type="evidence" value="ECO:0007669"/>
    <property type="project" value="UniProtKB-KW"/>
</dbReference>
<dbReference type="GO" id="GO:0043015">
    <property type="term" value="F:gamma-tubulin binding"/>
    <property type="evidence" value="ECO:0007669"/>
    <property type="project" value="InterPro"/>
</dbReference>
<evidence type="ECO:0000256" key="3">
    <source>
        <dbReference type="ARBA" id="ARBA00022701"/>
    </source>
</evidence>
<dbReference type="PANTHER" id="PTHR19302">
    <property type="entry name" value="GAMMA TUBULIN COMPLEX PROTEIN"/>
    <property type="match status" value="1"/>
</dbReference>
<comment type="subcellular location">
    <subcellularLocation>
        <location evidence="5">Cytoplasm</location>
        <location evidence="5">Cytoskeleton</location>
        <location evidence="5">Microtubule organizing center</location>
    </subcellularLocation>
</comment>
<dbReference type="EMBL" id="CANTFL010000174">
    <property type="protein sequence ID" value="CAI5717342.1"/>
    <property type="molecule type" value="Genomic_DNA"/>
</dbReference>
<keyword evidence="8" id="KW-1185">Reference proteome</keyword>
<organism evidence="7 8">
    <name type="scientific">Hyaloperonospora brassicae</name>
    <name type="common">Brassica downy mildew</name>
    <name type="synonym">Peronospora brassicae</name>
    <dbReference type="NCBI Taxonomy" id="162125"/>
    <lineage>
        <taxon>Eukaryota</taxon>
        <taxon>Sar</taxon>
        <taxon>Stramenopiles</taxon>
        <taxon>Oomycota</taxon>
        <taxon>Peronosporomycetes</taxon>
        <taxon>Peronosporales</taxon>
        <taxon>Peronosporaceae</taxon>
        <taxon>Hyaloperonospora</taxon>
    </lineage>
</organism>
<dbReference type="GO" id="GO:0000922">
    <property type="term" value="C:spindle pole"/>
    <property type="evidence" value="ECO:0007669"/>
    <property type="project" value="InterPro"/>
</dbReference>
<sequence length="1092" mass="124790">MAAWTRELRPLAEQLCVRIHDVRERNVVDHLPLSQQELFVRVNRVVGQLGAHLFVDCVPQDVQTQTKALATKFSIHSLEDRADKLLRLAEECDYQVLKLLLALATSPTTATDEEVAVDQDSQIEWNVVLQQERLRREKQEVAEHQLCDELQQIATRDEWYQAWDNSEDESNDEMSSEDDCAAMDGMRTGRTVQCSDTSLQVDAEENDRMKKNIVTSTSLDFVDSKVATDKRKQLEALEDDETIQDEMLCRYYPKVTFQDGEIVADDPTCELETRAPVPFTLERPWLLCGAVAKIASSGRSTQSKMSPRRLMQEKAAVNMVFEALHGVDSLLFEFCLVTPTPSIFSIDFRTKVVKRSRRSLHVALGHLSPSAFHSILESFAQAASELQLLRDLLESIRQAGGSNEHCRCLTLEGLANALSEVMRNLSGSIHTVERQTRDAAGERENDPRPWCGINTRQPTLLGIFGGLKEIFGTVSWLKRVLVKSFDALSSQHWYEVKRAEQAKYVLDSLYRAIETEYVEGVTDAASSRTACQLSRSDVLLHLFCGALSPYLDLINQTIFDVGCFKTIPLNDELFFTTTVSACIGGAPTRGRFHSFQDGLLSLAPFELNRGVVPTFLRPKMDLMIEALASRQMLVNCFLHQHSVEETLTKAKQDRLPLHDLQTAELRTMGSKRYSDIMSSATRSTANNEDVSTSSQQTMLESVPFNCLIERCLTRHLEMKCRELNGEVTDIFRDEMNYMAHLDALRMFVLMEQQDFFGTFSEQMVTHMQQNPVTWADSDMINSFHQSAVQEVCEDNSLSLLQRQLGGQLCAHIDFSLLDSSTGGASIDIATMNCVHFAYFVQHPLRVLFSTSIMHKYSRIGVLLVQVKAVESVLVKLKSTLRHRRCYTLIEDDMRQLLLRIADMLHYTKSLLHYLTSQVSCKKWLEYRHVLQSSRSLAEMNTVHEEYLDYLLNRFFLLDKHASVIRYILTTFNHILRFVGHVEEFVCAVDRNMHAYLPGHRNEDVSGPEPEMRTRAVPGVRILDHPDFRTLYSEMTRRSREFKRQSHVLVVMLTAMQKHGAFPHVNEIVTELNYNYFYHEQERSCRKQSPEPQ</sequence>
<dbReference type="GO" id="GO:0000930">
    <property type="term" value="C:gamma-tubulin complex"/>
    <property type="evidence" value="ECO:0007669"/>
    <property type="project" value="TreeGrafter"/>
</dbReference>
<proteinExistence type="inferred from homology"/>
<dbReference type="InterPro" id="IPR040457">
    <property type="entry name" value="GCP_C"/>
</dbReference>
<comment type="similarity">
    <text evidence="1 5">Belongs to the TUBGCP family.</text>
</comment>
<accession>A0AAV0T915</accession>
<keyword evidence="2 5" id="KW-0963">Cytoplasm</keyword>
<evidence type="ECO:0000313" key="7">
    <source>
        <dbReference type="EMBL" id="CAI5717342.1"/>
    </source>
</evidence>
<comment type="caution">
    <text evidence="7">The sequence shown here is derived from an EMBL/GenBank/DDBJ whole genome shotgun (WGS) entry which is preliminary data.</text>
</comment>
<dbReference type="Gene3D" id="1.20.120.1900">
    <property type="entry name" value="Gamma-tubulin complex, C-terminal domain"/>
    <property type="match status" value="1"/>
</dbReference>
<dbReference type="GO" id="GO:0051321">
    <property type="term" value="P:meiotic cell cycle"/>
    <property type="evidence" value="ECO:0007669"/>
    <property type="project" value="TreeGrafter"/>
</dbReference>
<gene>
    <name evidence="7" type="ORF">HBR001_LOCUS1799</name>
</gene>
<evidence type="ECO:0000256" key="1">
    <source>
        <dbReference type="ARBA" id="ARBA00010337"/>
    </source>
</evidence>
<feature type="domain" description="Gamma tubulin complex component C-terminal" evidence="6">
    <location>
        <begin position="738"/>
        <end position="1077"/>
    </location>
</feature>
<name>A0AAV0T915_HYABA</name>
<evidence type="ECO:0000256" key="2">
    <source>
        <dbReference type="ARBA" id="ARBA00022490"/>
    </source>
</evidence>
<keyword evidence="3 5" id="KW-0493">Microtubule</keyword>
<dbReference type="Pfam" id="PF04130">
    <property type="entry name" value="GCP_C_terminal"/>
    <property type="match status" value="1"/>
</dbReference>
<dbReference type="InterPro" id="IPR007259">
    <property type="entry name" value="GCP"/>
</dbReference>
<reference evidence="7" key="1">
    <citation type="submission" date="2022-12" db="EMBL/GenBank/DDBJ databases">
        <authorList>
            <person name="Webb A."/>
        </authorList>
    </citation>
    <scope>NUCLEOTIDE SEQUENCE</scope>
    <source>
        <strain evidence="7">Hp1</strain>
    </source>
</reference>